<proteinExistence type="predicted"/>
<comment type="caution">
    <text evidence="1">The sequence shown here is derived from an EMBL/GenBank/DDBJ whole genome shotgun (WGS) entry which is preliminary data.</text>
</comment>
<accession>K1TUM4</accession>
<organism evidence="1">
    <name type="scientific">human gut metagenome</name>
    <dbReference type="NCBI Taxonomy" id="408170"/>
    <lineage>
        <taxon>unclassified sequences</taxon>
        <taxon>metagenomes</taxon>
        <taxon>organismal metagenomes</taxon>
    </lineage>
</organism>
<evidence type="ECO:0000313" key="1">
    <source>
        <dbReference type="EMBL" id="EKC73503.1"/>
    </source>
</evidence>
<name>K1TUM4_9ZZZZ</name>
<dbReference type="AlphaFoldDB" id="K1TUM4"/>
<protein>
    <submittedName>
        <fullName evidence="1">Uncharacterized protein</fullName>
    </submittedName>
</protein>
<dbReference type="EMBL" id="AJWZ01001532">
    <property type="protein sequence ID" value="EKC73503.1"/>
    <property type="molecule type" value="Genomic_DNA"/>
</dbReference>
<reference evidence="1" key="1">
    <citation type="journal article" date="2013" name="Environ. Microbiol.">
        <title>Microbiota from the distal guts of lean and obese adolescents exhibit partial functional redundancy besides clear differences in community structure.</title>
        <authorList>
            <person name="Ferrer M."/>
            <person name="Ruiz A."/>
            <person name="Lanza F."/>
            <person name="Haange S.B."/>
            <person name="Oberbach A."/>
            <person name="Till H."/>
            <person name="Bargiela R."/>
            <person name="Campoy C."/>
            <person name="Segura M.T."/>
            <person name="Richter M."/>
            <person name="von Bergen M."/>
            <person name="Seifert J."/>
            <person name="Suarez A."/>
        </authorList>
    </citation>
    <scope>NUCLEOTIDE SEQUENCE</scope>
</reference>
<dbReference type="PANTHER" id="PTHR35810:SF1">
    <property type="entry name" value="CYTOPLASMIC PROTEIN"/>
    <property type="match status" value="1"/>
</dbReference>
<sequence>FERSFSIMQNELNEQNNFIMYTTDDGKVDIEVRLEDENVWLTQNSMAELFDTTRNNMTMHIRNIFEEGELQESSVSKESLLTAKDGKNYNKYLNESNDNK</sequence>
<dbReference type="PANTHER" id="PTHR35810">
    <property type="entry name" value="CYTOPLASMIC PROTEIN-RELATED"/>
    <property type="match status" value="1"/>
</dbReference>
<gene>
    <name evidence="1" type="ORF">OBE_02359</name>
</gene>
<feature type="non-terminal residue" evidence="1">
    <location>
        <position position="1"/>
    </location>
</feature>